<dbReference type="InterPro" id="IPR001387">
    <property type="entry name" value="Cro/C1-type_HTH"/>
</dbReference>
<dbReference type="Proteomes" id="UP000324269">
    <property type="component" value="Unassembled WGS sequence"/>
</dbReference>
<proteinExistence type="predicted"/>
<dbReference type="OrthoDB" id="2880668at2"/>
<reference evidence="2 3" key="1">
    <citation type="submission" date="2019-08" db="EMBL/GenBank/DDBJ databases">
        <title>Bacillus genomes from the desert of Cuatro Cienegas, Coahuila.</title>
        <authorList>
            <person name="Olmedo-Alvarez G."/>
        </authorList>
    </citation>
    <scope>NUCLEOTIDE SEQUENCE [LARGE SCALE GENOMIC DNA]</scope>
    <source>
        <strain evidence="2 3">CH87b_3T</strain>
    </source>
</reference>
<dbReference type="AlphaFoldDB" id="A0A5D4UB61"/>
<dbReference type="EMBL" id="VTEZ01000004">
    <property type="protein sequence ID" value="TYS84645.1"/>
    <property type="molecule type" value="Genomic_DNA"/>
</dbReference>
<evidence type="ECO:0000313" key="2">
    <source>
        <dbReference type="EMBL" id="TYS84645.1"/>
    </source>
</evidence>
<dbReference type="CDD" id="cd00093">
    <property type="entry name" value="HTH_XRE"/>
    <property type="match status" value="1"/>
</dbReference>
<sequence>MWRNFFIFSKYNFTNCWRSLPMKDMKKLCNSINNCFVKDDSNTEKLHMGEIVHILRVKSQLTQEELAHKANVSAQTIKRLEGGKGKVSDITCRSIFEGLGVNISLLTELLE</sequence>
<dbReference type="PROSITE" id="PS50943">
    <property type="entry name" value="HTH_CROC1"/>
    <property type="match status" value="1"/>
</dbReference>
<evidence type="ECO:0000259" key="1">
    <source>
        <dbReference type="PROSITE" id="PS50943"/>
    </source>
</evidence>
<organism evidence="2 3">
    <name type="scientific">Rossellomorea aquimaris</name>
    <dbReference type="NCBI Taxonomy" id="189382"/>
    <lineage>
        <taxon>Bacteria</taxon>
        <taxon>Bacillati</taxon>
        <taxon>Bacillota</taxon>
        <taxon>Bacilli</taxon>
        <taxon>Bacillales</taxon>
        <taxon>Bacillaceae</taxon>
        <taxon>Rossellomorea</taxon>
    </lineage>
</organism>
<evidence type="ECO:0000313" key="3">
    <source>
        <dbReference type="Proteomes" id="UP000324269"/>
    </source>
</evidence>
<comment type="caution">
    <text evidence="2">The sequence shown here is derived from an EMBL/GenBank/DDBJ whole genome shotgun (WGS) entry which is preliminary data.</text>
</comment>
<name>A0A5D4UB61_9BACI</name>
<dbReference type="SMART" id="SM00530">
    <property type="entry name" value="HTH_XRE"/>
    <property type="match status" value="1"/>
</dbReference>
<dbReference type="GO" id="GO:0003677">
    <property type="term" value="F:DNA binding"/>
    <property type="evidence" value="ECO:0007669"/>
    <property type="project" value="InterPro"/>
</dbReference>
<feature type="domain" description="HTH cro/C1-type" evidence="1">
    <location>
        <begin position="52"/>
        <end position="106"/>
    </location>
</feature>
<gene>
    <name evidence="2" type="ORF">FZC85_14855</name>
</gene>
<dbReference type="Gene3D" id="1.10.260.40">
    <property type="entry name" value="lambda repressor-like DNA-binding domains"/>
    <property type="match status" value="1"/>
</dbReference>
<dbReference type="SUPFAM" id="SSF47413">
    <property type="entry name" value="lambda repressor-like DNA-binding domains"/>
    <property type="match status" value="1"/>
</dbReference>
<accession>A0A5D4UB61</accession>
<dbReference type="Pfam" id="PF01381">
    <property type="entry name" value="HTH_3"/>
    <property type="match status" value="1"/>
</dbReference>
<dbReference type="InterPro" id="IPR010982">
    <property type="entry name" value="Lambda_DNA-bd_dom_sf"/>
</dbReference>
<protein>
    <submittedName>
        <fullName evidence="2">Helix-turn-helix transcriptional regulator</fullName>
    </submittedName>
</protein>